<sequence>MSTGVDMQYAYRGGKPSRGVTLLFVHGSARSSHCWEENWMDYFAANGYECFAPCLRGSSGSPPPSGENENGKIQVGDHIRDLRAFIDEVVVARGRKSNANRRLVLVGHSMGGLVSMKLCETEAQRFSGVALMCSVPPAGNSQMTIRFIFQRGLIVFVNIFRGFILQEVRRNPRLNQILYLPHRTNRPEQDPYLVRFTEQVDRDYRYVLDVSDLNQRCLPIRAVNPKSGQAQWLHPGMSTLVVGAEKDYIVDQTAVEETATFLGTSPVTAPGQTHDLMLRDDWEVGATILLNWLSTI</sequence>
<dbReference type="PANTHER" id="PTHR43194">
    <property type="entry name" value="HYDROLASE ALPHA/BETA FOLD FAMILY"/>
    <property type="match status" value="1"/>
</dbReference>
<dbReference type="SUPFAM" id="SSF53474">
    <property type="entry name" value="alpha/beta-Hydrolases"/>
    <property type="match status" value="1"/>
</dbReference>
<evidence type="ECO:0000259" key="1">
    <source>
        <dbReference type="Pfam" id="PF12697"/>
    </source>
</evidence>
<dbReference type="EMBL" id="HBGH01014718">
    <property type="protein sequence ID" value="CAD9236085.1"/>
    <property type="molecule type" value="Transcribed_RNA"/>
</dbReference>
<dbReference type="InterPro" id="IPR000073">
    <property type="entry name" value="AB_hydrolase_1"/>
</dbReference>
<feature type="domain" description="AB hydrolase-1" evidence="1">
    <location>
        <begin position="22"/>
        <end position="281"/>
    </location>
</feature>
<dbReference type="InterPro" id="IPR050228">
    <property type="entry name" value="Carboxylesterase_BioH"/>
</dbReference>
<dbReference type="AlphaFoldDB" id="A0A7S1XEU1"/>
<evidence type="ECO:0000313" key="2">
    <source>
        <dbReference type="EMBL" id="CAD9236085.1"/>
    </source>
</evidence>
<dbReference type="PANTHER" id="PTHR43194:SF2">
    <property type="entry name" value="PEROXISOMAL MEMBRANE PROTEIN LPX1"/>
    <property type="match status" value="1"/>
</dbReference>
<dbReference type="InterPro" id="IPR029058">
    <property type="entry name" value="AB_hydrolase_fold"/>
</dbReference>
<dbReference type="Pfam" id="PF12697">
    <property type="entry name" value="Abhydrolase_6"/>
    <property type="match status" value="1"/>
</dbReference>
<gene>
    <name evidence="2" type="ORF">CCAE0312_LOCUS8177</name>
</gene>
<dbReference type="Gene3D" id="3.40.50.1820">
    <property type="entry name" value="alpha/beta hydrolase"/>
    <property type="match status" value="1"/>
</dbReference>
<name>A0A7S1XEU1_9RHOD</name>
<reference evidence="2" key="1">
    <citation type="submission" date="2021-01" db="EMBL/GenBank/DDBJ databases">
        <authorList>
            <person name="Corre E."/>
            <person name="Pelletier E."/>
            <person name="Niang G."/>
            <person name="Scheremetjew M."/>
            <person name="Finn R."/>
            <person name="Kale V."/>
            <person name="Holt S."/>
            <person name="Cochrane G."/>
            <person name="Meng A."/>
            <person name="Brown T."/>
            <person name="Cohen L."/>
        </authorList>
    </citation>
    <scope>NUCLEOTIDE SEQUENCE</scope>
    <source>
        <strain evidence="2">SAG 36.94</strain>
    </source>
</reference>
<accession>A0A7S1XEU1</accession>
<protein>
    <recommendedName>
        <fullName evidence="1">AB hydrolase-1 domain-containing protein</fullName>
    </recommendedName>
</protein>
<proteinExistence type="predicted"/>
<organism evidence="2">
    <name type="scientific">Compsopogon caeruleus</name>
    <dbReference type="NCBI Taxonomy" id="31354"/>
    <lineage>
        <taxon>Eukaryota</taxon>
        <taxon>Rhodophyta</taxon>
        <taxon>Compsopogonophyceae</taxon>
        <taxon>Compsopogonales</taxon>
        <taxon>Compsopogonaceae</taxon>
        <taxon>Compsopogon</taxon>
    </lineage>
</organism>